<organism evidence="1 2">
    <name type="scientific">Entomophthora muscae</name>
    <dbReference type="NCBI Taxonomy" id="34485"/>
    <lineage>
        <taxon>Eukaryota</taxon>
        <taxon>Fungi</taxon>
        <taxon>Fungi incertae sedis</taxon>
        <taxon>Zoopagomycota</taxon>
        <taxon>Entomophthoromycotina</taxon>
        <taxon>Entomophthoromycetes</taxon>
        <taxon>Entomophthorales</taxon>
        <taxon>Entomophthoraceae</taxon>
        <taxon>Entomophthora</taxon>
    </lineage>
</organism>
<reference evidence="1" key="1">
    <citation type="submission" date="2022-04" db="EMBL/GenBank/DDBJ databases">
        <title>Genome of the entomopathogenic fungus Entomophthora muscae.</title>
        <authorList>
            <person name="Elya C."/>
            <person name="Lovett B.R."/>
            <person name="Lee E."/>
            <person name="Macias A.M."/>
            <person name="Hajek A.E."/>
            <person name="De Bivort B.L."/>
            <person name="Kasson M.T."/>
            <person name="De Fine Licht H.H."/>
            <person name="Stajich J.E."/>
        </authorList>
    </citation>
    <scope>NUCLEOTIDE SEQUENCE</scope>
    <source>
        <strain evidence="1">Berkeley</strain>
    </source>
</reference>
<gene>
    <name evidence="1" type="ORF">DSO57_1010871</name>
</gene>
<dbReference type="Proteomes" id="UP001165960">
    <property type="component" value="Unassembled WGS sequence"/>
</dbReference>
<evidence type="ECO:0000313" key="2">
    <source>
        <dbReference type="Proteomes" id="UP001165960"/>
    </source>
</evidence>
<name>A0ACC2TUL6_9FUNG</name>
<dbReference type="EMBL" id="QTSX02002166">
    <property type="protein sequence ID" value="KAJ9078056.1"/>
    <property type="molecule type" value="Genomic_DNA"/>
</dbReference>
<accession>A0ACC2TUL6</accession>
<evidence type="ECO:0000313" key="1">
    <source>
        <dbReference type="EMBL" id="KAJ9078056.1"/>
    </source>
</evidence>
<sequence length="154" mass="17917">MAKHKSSQIYQYYPESKEGIRCIICRYKYKRDAPMSTLQKHLRVKHSFSVRHPLSQEELDLAVTQASIVSSGLEESIAEWLFQERIPISAIKCQSFMQIFEHIDSSLILPTSRRIEHLLNRKIQIIPTPDMSEASITPDQSLYDHFTSQTSYRS</sequence>
<keyword evidence="2" id="KW-1185">Reference proteome</keyword>
<protein>
    <submittedName>
        <fullName evidence="1">Uncharacterized protein</fullName>
    </submittedName>
</protein>
<proteinExistence type="predicted"/>
<comment type="caution">
    <text evidence="1">The sequence shown here is derived from an EMBL/GenBank/DDBJ whole genome shotgun (WGS) entry which is preliminary data.</text>
</comment>